<dbReference type="SUPFAM" id="SSF57997">
    <property type="entry name" value="Tropomyosin"/>
    <property type="match status" value="1"/>
</dbReference>
<proteinExistence type="predicted"/>
<evidence type="ECO:0000313" key="2">
    <source>
        <dbReference type="EMBL" id="KXZ49576.1"/>
    </source>
</evidence>
<sequence length="192" mass="21477">MASLRRSEALARQRCEYLAYGVRAGRSDRGVAARQAEAARKLTAQHEEERRTLQRRVENLSTFVRKEKEAREALERELASERQRCGALAAQLGGAQQQLGHMQDLLDEARQQYRHFLQLNKQAVSRATQLQERLRRSGAALSSARQQAALHRAEAERAEAEAGGMRALLQRLYGDAASRKLGAELQVGDSEG</sequence>
<dbReference type="OrthoDB" id="552624at2759"/>
<dbReference type="EMBL" id="LSYV01000021">
    <property type="protein sequence ID" value="KXZ49576.1"/>
    <property type="molecule type" value="Genomic_DNA"/>
</dbReference>
<comment type="caution">
    <text evidence="2">The sequence shown here is derived from an EMBL/GenBank/DDBJ whole genome shotgun (WGS) entry which is preliminary data.</text>
</comment>
<keyword evidence="3" id="KW-1185">Reference proteome</keyword>
<reference evidence="3" key="1">
    <citation type="journal article" date="2016" name="Nat. Commun.">
        <title>The Gonium pectorale genome demonstrates co-option of cell cycle regulation during the evolution of multicellularity.</title>
        <authorList>
            <person name="Hanschen E.R."/>
            <person name="Marriage T.N."/>
            <person name="Ferris P.J."/>
            <person name="Hamaji T."/>
            <person name="Toyoda A."/>
            <person name="Fujiyama A."/>
            <person name="Neme R."/>
            <person name="Noguchi H."/>
            <person name="Minakuchi Y."/>
            <person name="Suzuki M."/>
            <person name="Kawai-Toyooka H."/>
            <person name="Smith D.R."/>
            <person name="Sparks H."/>
            <person name="Anderson J."/>
            <person name="Bakaric R."/>
            <person name="Luria V."/>
            <person name="Karger A."/>
            <person name="Kirschner M.W."/>
            <person name="Durand P.M."/>
            <person name="Michod R.E."/>
            <person name="Nozaki H."/>
            <person name="Olson B.J."/>
        </authorList>
    </citation>
    <scope>NUCLEOTIDE SEQUENCE [LARGE SCALE GENOMIC DNA]</scope>
    <source>
        <strain evidence="3">NIES-2863</strain>
    </source>
</reference>
<evidence type="ECO:0000313" key="3">
    <source>
        <dbReference type="Proteomes" id="UP000075714"/>
    </source>
</evidence>
<dbReference type="STRING" id="33097.A0A150GIC4"/>
<dbReference type="Proteomes" id="UP000075714">
    <property type="component" value="Unassembled WGS sequence"/>
</dbReference>
<gene>
    <name evidence="2" type="ORF">GPECTOR_20g431</name>
</gene>
<protein>
    <submittedName>
        <fullName evidence="2">Uncharacterized protein</fullName>
    </submittedName>
</protein>
<dbReference type="AlphaFoldDB" id="A0A150GIC4"/>
<accession>A0A150GIC4</accession>
<name>A0A150GIC4_GONPE</name>
<evidence type="ECO:0000256" key="1">
    <source>
        <dbReference type="SAM" id="Coils"/>
    </source>
</evidence>
<keyword evidence="1" id="KW-0175">Coiled coil</keyword>
<feature type="coiled-coil region" evidence="1">
    <location>
        <begin position="36"/>
        <end position="112"/>
    </location>
</feature>
<organism evidence="2 3">
    <name type="scientific">Gonium pectorale</name>
    <name type="common">Green alga</name>
    <dbReference type="NCBI Taxonomy" id="33097"/>
    <lineage>
        <taxon>Eukaryota</taxon>
        <taxon>Viridiplantae</taxon>
        <taxon>Chlorophyta</taxon>
        <taxon>core chlorophytes</taxon>
        <taxon>Chlorophyceae</taxon>
        <taxon>CS clade</taxon>
        <taxon>Chlamydomonadales</taxon>
        <taxon>Volvocaceae</taxon>
        <taxon>Gonium</taxon>
    </lineage>
</organism>